<feature type="compositionally biased region" description="Acidic residues" evidence="1">
    <location>
        <begin position="37"/>
        <end position="47"/>
    </location>
</feature>
<reference evidence="2 3" key="1">
    <citation type="journal article" date="2014" name="BMC Genomics">
        <title>Genome sequencing of four Aureobasidium pullulans varieties: biotechnological potential, stress tolerance, and description of new species.</title>
        <authorList>
            <person name="Gostin Ar C."/>
            <person name="Ohm R.A."/>
            <person name="Kogej T."/>
            <person name="Sonjak S."/>
            <person name="Turk M."/>
            <person name="Zajc J."/>
            <person name="Zalar P."/>
            <person name="Grube M."/>
            <person name="Sun H."/>
            <person name="Han J."/>
            <person name="Sharma A."/>
            <person name="Chiniquy J."/>
            <person name="Ngan C.Y."/>
            <person name="Lipzen A."/>
            <person name="Barry K."/>
            <person name="Grigoriev I.V."/>
            <person name="Gunde-Cimerman N."/>
        </authorList>
    </citation>
    <scope>NUCLEOTIDE SEQUENCE [LARGE SCALE GENOMIC DNA]</scope>
    <source>
        <strain evidence="2 3">EXF-150</strain>
    </source>
</reference>
<dbReference type="AlphaFoldDB" id="A0A074XJL2"/>
<evidence type="ECO:0000256" key="1">
    <source>
        <dbReference type="SAM" id="MobiDB-lite"/>
    </source>
</evidence>
<dbReference type="RefSeq" id="XP_029758414.1">
    <property type="nucleotide sequence ID" value="XM_029910201.1"/>
</dbReference>
<feature type="region of interest" description="Disordered" evidence="1">
    <location>
        <begin position="1"/>
        <end position="53"/>
    </location>
</feature>
<gene>
    <name evidence="2" type="ORF">M438DRAFT_58728</name>
</gene>
<dbReference type="HOGENOM" id="CLU_1180011_0_0_1"/>
<accession>A0A074XJL2</accession>
<protein>
    <submittedName>
        <fullName evidence="2">Uncharacterized protein</fullName>
    </submittedName>
</protein>
<dbReference type="Proteomes" id="UP000030706">
    <property type="component" value="Unassembled WGS sequence"/>
</dbReference>
<dbReference type="EMBL" id="KL584988">
    <property type="protein sequence ID" value="KEQ82227.1"/>
    <property type="molecule type" value="Genomic_DNA"/>
</dbReference>
<evidence type="ECO:0000313" key="3">
    <source>
        <dbReference type="Proteomes" id="UP000030706"/>
    </source>
</evidence>
<organism evidence="2 3">
    <name type="scientific">Aureobasidium pullulans EXF-150</name>
    <dbReference type="NCBI Taxonomy" id="1043002"/>
    <lineage>
        <taxon>Eukaryota</taxon>
        <taxon>Fungi</taxon>
        <taxon>Dikarya</taxon>
        <taxon>Ascomycota</taxon>
        <taxon>Pezizomycotina</taxon>
        <taxon>Dothideomycetes</taxon>
        <taxon>Dothideomycetidae</taxon>
        <taxon>Dothideales</taxon>
        <taxon>Saccotheciaceae</taxon>
        <taxon>Aureobasidium</taxon>
    </lineage>
</organism>
<keyword evidence="3" id="KW-1185">Reference proteome</keyword>
<feature type="compositionally biased region" description="Polar residues" evidence="1">
    <location>
        <begin position="1"/>
        <end position="10"/>
    </location>
</feature>
<evidence type="ECO:0000313" key="2">
    <source>
        <dbReference type="EMBL" id="KEQ82227.1"/>
    </source>
</evidence>
<proteinExistence type="predicted"/>
<sequence>MSSTFSLHSNISDEELPSYEEVSLPPNVTIEEREISSDDEDEDDYEQSETRKTIKQSTKTFASIKSFLSGSVAPPAEFTKSIITFDQTVVPSRPKADRKPSFKREYTLLGRIQFESMLTILVSRSHPNINFAVTQKCHALKFANEQHRLRASSRAERSSSHFDVIMTDTNLVFSICRIGFHRSFSTFPFMFCFVVVSYIPQAWQEPALLSRLLQFLFRWWYSALEGRVGRFLKNG</sequence>
<name>A0A074XJL2_AURPU</name>
<dbReference type="OrthoDB" id="3891464at2759"/>
<dbReference type="GeneID" id="40752507"/>